<evidence type="ECO:0000313" key="3">
    <source>
        <dbReference type="Proteomes" id="UP000077381"/>
    </source>
</evidence>
<dbReference type="EMBL" id="LOHS01000164">
    <property type="protein sequence ID" value="OAH09915.1"/>
    <property type="molecule type" value="Genomic_DNA"/>
</dbReference>
<organism evidence="2 3">
    <name type="scientific">Streptomyces jeddahensis</name>
    <dbReference type="NCBI Taxonomy" id="1716141"/>
    <lineage>
        <taxon>Bacteria</taxon>
        <taxon>Bacillati</taxon>
        <taxon>Actinomycetota</taxon>
        <taxon>Actinomycetes</taxon>
        <taxon>Kitasatosporales</taxon>
        <taxon>Streptomycetaceae</taxon>
        <taxon>Streptomyces</taxon>
    </lineage>
</organism>
<evidence type="ECO:0000313" key="2">
    <source>
        <dbReference type="EMBL" id="OAH09915.1"/>
    </source>
</evidence>
<keyword evidence="3" id="KW-1185">Reference proteome</keyword>
<feature type="region of interest" description="Disordered" evidence="1">
    <location>
        <begin position="21"/>
        <end position="44"/>
    </location>
</feature>
<evidence type="ECO:0000256" key="1">
    <source>
        <dbReference type="SAM" id="MobiDB-lite"/>
    </source>
</evidence>
<name>A0A177HG26_9ACTN</name>
<dbReference type="PATRIC" id="fig|1716141.3.peg.7056"/>
<proteinExistence type="predicted"/>
<dbReference type="RefSeq" id="WP_269801068.1">
    <property type="nucleotide sequence ID" value="NZ_LOHS01000164.1"/>
</dbReference>
<comment type="caution">
    <text evidence="2">The sequence shown here is derived from an EMBL/GenBank/DDBJ whole genome shotgun (WGS) entry which is preliminary data.</text>
</comment>
<gene>
    <name evidence="2" type="ORF">STSP_66800</name>
</gene>
<feature type="compositionally biased region" description="Acidic residues" evidence="1">
    <location>
        <begin position="31"/>
        <end position="44"/>
    </location>
</feature>
<sequence length="44" mass="4749">MKHSKIGSLMVTDVVSVVGQTHSSLQPAEETLLDPADEDERAAR</sequence>
<protein>
    <submittedName>
        <fullName evidence="2">Uncharacterized protein</fullName>
    </submittedName>
</protein>
<dbReference type="AlphaFoldDB" id="A0A177HG26"/>
<dbReference type="Proteomes" id="UP000077381">
    <property type="component" value="Unassembled WGS sequence"/>
</dbReference>
<accession>A0A177HG26</accession>
<reference evidence="2 3" key="1">
    <citation type="submission" date="2015-12" db="EMBL/GenBank/DDBJ databases">
        <title>Genome sequence of Streptomyces sp. G25.</title>
        <authorList>
            <person name="Poehlein A."/>
            <person name="Roettig A."/>
            <person name="Hiessl S."/>
            <person name="Hauschild P."/>
            <person name="Schauer J."/>
            <person name="Madkour M.H."/>
            <person name="Al-Ansari A.M."/>
            <person name="Almakishah N.H."/>
            <person name="Steinbuechel A."/>
            <person name="Daniel R."/>
        </authorList>
    </citation>
    <scope>NUCLEOTIDE SEQUENCE [LARGE SCALE GENOMIC DNA]</scope>
    <source>
        <strain evidence="3">G25(2015)</strain>
    </source>
</reference>